<sequence length="59" mass="6851">MLSRWQDDDRCPCSEKQGLALSVQLWSLLAIHSLNGLQYRVHNFDLFEIDKINMNDGNT</sequence>
<proteinExistence type="predicted"/>
<keyword evidence="2" id="KW-1185">Reference proteome</keyword>
<name>A0A0M9A6A7_9HYME</name>
<protein>
    <submittedName>
        <fullName evidence="1">Uncharacterized protein</fullName>
    </submittedName>
</protein>
<dbReference type="AlphaFoldDB" id="A0A0M9A6A7"/>
<accession>A0A0M9A6A7</accession>
<evidence type="ECO:0000313" key="1">
    <source>
        <dbReference type="EMBL" id="KOX77346.1"/>
    </source>
</evidence>
<reference evidence="1 2" key="1">
    <citation type="submission" date="2015-07" db="EMBL/GenBank/DDBJ databases">
        <title>The genome of Melipona quadrifasciata.</title>
        <authorList>
            <person name="Pan H."/>
            <person name="Kapheim K."/>
        </authorList>
    </citation>
    <scope>NUCLEOTIDE SEQUENCE [LARGE SCALE GENOMIC DNA]</scope>
    <source>
        <strain evidence="1">0111107301</strain>
        <tissue evidence="1">Whole body</tissue>
    </source>
</reference>
<dbReference type="EMBL" id="KQ435732">
    <property type="protein sequence ID" value="KOX77346.1"/>
    <property type="molecule type" value="Genomic_DNA"/>
</dbReference>
<dbReference type="Proteomes" id="UP000053105">
    <property type="component" value="Unassembled WGS sequence"/>
</dbReference>
<organism evidence="1 2">
    <name type="scientific">Melipona quadrifasciata</name>
    <dbReference type="NCBI Taxonomy" id="166423"/>
    <lineage>
        <taxon>Eukaryota</taxon>
        <taxon>Metazoa</taxon>
        <taxon>Ecdysozoa</taxon>
        <taxon>Arthropoda</taxon>
        <taxon>Hexapoda</taxon>
        <taxon>Insecta</taxon>
        <taxon>Pterygota</taxon>
        <taxon>Neoptera</taxon>
        <taxon>Endopterygota</taxon>
        <taxon>Hymenoptera</taxon>
        <taxon>Apocrita</taxon>
        <taxon>Aculeata</taxon>
        <taxon>Apoidea</taxon>
        <taxon>Anthophila</taxon>
        <taxon>Apidae</taxon>
        <taxon>Melipona</taxon>
    </lineage>
</organism>
<gene>
    <name evidence="1" type="ORF">WN51_09668</name>
</gene>
<evidence type="ECO:0000313" key="2">
    <source>
        <dbReference type="Proteomes" id="UP000053105"/>
    </source>
</evidence>